<dbReference type="EMBL" id="JXXR01000002">
    <property type="protein sequence ID" value="KJY77088.1"/>
    <property type="molecule type" value="Genomic_DNA"/>
</dbReference>
<dbReference type="OrthoDB" id="479131at2"/>
<dbReference type="SUPFAM" id="SSF81606">
    <property type="entry name" value="PP2C-like"/>
    <property type="match status" value="1"/>
</dbReference>
<dbReference type="InterPro" id="IPR036457">
    <property type="entry name" value="PPM-type-like_dom_sf"/>
</dbReference>
<reference evidence="2" key="2">
    <citation type="journal article" date="2015" name="BMC Genomics">
        <title>Genome mining reveals unlocked bioactive potential of marine Gram-negative bacteria.</title>
        <authorList>
            <person name="Machado H."/>
            <person name="Sonnenschein E.C."/>
            <person name="Melchiorsen J."/>
            <person name="Gram L."/>
        </authorList>
    </citation>
    <scope>NUCLEOTIDE SEQUENCE</scope>
    <source>
        <strain evidence="2">S2052</strain>
    </source>
</reference>
<evidence type="ECO:0000313" key="1">
    <source>
        <dbReference type="EMBL" id="AIW21112.1"/>
    </source>
</evidence>
<reference evidence="1 3" key="1">
    <citation type="submission" date="2014-10" db="EMBL/GenBank/DDBJ databases">
        <title>The Complete Genome Sequence for the Shellfish Pathogen Vibrio coralliilyticus RE98 Isolated from a Shellfish Hatchery.</title>
        <authorList>
            <person name="Richards G.P."/>
            <person name="Bono J.L."/>
            <person name="Watson M.A."/>
            <person name="Needleman D.S."/>
        </authorList>
    </citation>
    <scope>NUCLEOTIDE SEQUENCE [LARGE SCALE GENOMIC DNA]</scope>
    <source>
        <strain evidence="1 3">RE98</strain>
    </source>
</reference>
<dbReference type="Gene3D" id="3.60.40.10">
    <property type="entry name" value="PPM-type phosphatase domain"/>
    <property type="match status" value="1"/>
</dbReference>
<evidence type="ECO:0000313" key="3">
    <source>
        <dbReference type="Proteomes" id="UP000030081"/>
    </source>
</evidence>
<organism evidence="2">
    <name type="scientific">Vibrio coralliilyticus</name>
    <dbReference type="NCBI Taxonomy" id="190893"/>
    <lineage>
        <taxon>Bacteria</taxon>
        <taxon>Pseudomonadati</taxon>
        <taxon>Pseudomonadota</taxon>
        <taxon>Gammaproteobacteria</taxon>
        <taxon>Vibrionales</taxon>
        <taxon>Vibrionaceae</taxon>
        <taxon>Vibrio</taxon>
    </lineage>
</organism>
<proteinExistence type="predicted"/>
<dbReference type="EMBL" id="CP009618">
    <property type="protein sequence ID" value="AIW21112.1"/>
    <property type="molecule type" value="Genomic_DNA"/>
</dbReference>
<keyword evidence="3" id="KW-1185">Reference proteome</keyword>
<name>A0A7Y4BKA9_9VIBR</name>
<dbReference type="KEGG" id="vcy:IX92_18950"/>
<evidence type="ECO:0000313" key="2">
    <source>
        <dbReference type="EMBL" id="KJY77088.1"/>
    </source>
</evidence>
<dbReference type="InterPro" id="IPR039248">
    <property type="entry name" value="Ptase_RsbX"/>
</dbReference>
<dbReference type="RefSeq" id="WP_006961239.1">
    <property type="nucleotide sequence ID" value="NZ_CP009618.1"/>
</dbReference>
<dbReference type="Proteomes" id="UP000030081">
    <property type="component" value="Chromosome 2"/>
</dbReference>
<dbReference type="AlphaFoldDB" id="A0A7Y4BKA9"/>
<gene>
    <name evidence="1" type="ORF">IX92_18950</name>
    <name evidence="2" type="ORF">TW71_04495</name>
</gene>
<sequence>MGFAYSSRTVPYFGEIETGDGFFIQEFSDDLLVVIIDALGHGSKAAKLARGIEGFLEGHGCEDVEWLITEIHRSFLGSIGAAITIVFFDAAKKSAFGVGIGNTLVRQIANEKRSFPAQPGIVGELLPTLHPFQFAFADGDVFMFTTDGVKENINSELLSNASNETVEYLSSKFIESFSKPYDDATAIAVRYTDE</sequence>
<dbReference type="PANTHER" id="PTHR35801">
    <property type="entry name" value="PHOSPHOSERINE PHOSPHATASE RSBX"/>
    <property type="match status" value="1"/>
</dbReference>
<accession>A0A7Y4BKA9</accession>
<protein>
    <submittedName>
        <fullName evidence="2">Serine/threonine protein phosphatase</fullName>
    </submittedName>
</protein>
<dbReference type="PANTHER" id="PTHR35801:SF1">
    <property type="entry name" value="PHOSPHOSERINE PHOSPHATASE RSBX"/>
    <property type="match status" value="1"/>
</dbReference>